<dbReference type="InterPro" id="IPR001128">
    <property type="entry name" value="Cyt_P450"/>
</dbReference>
<feature type="transmembrane region" description="Helical" evidence="13">
    <location>
        <begin position="265"/>
        <end position="287"/>
    </location>
</feature>
<comment type="subcellular location">
    <subcellularLocation>
        <location evidence="2">Membrane</location>
        <topology evidence="2">Multi-pass membrane protein</topology>
    </subcellularLocation>
</comment>
<keyword evidence="9 12" id="KW-0408">Iron</keyword>
<name>A0A0U1LVP0_TALIS</name>
<feature type="domain" description="Wax synthase" evidence="14">
    <location>
        <begin position="214"/>
        <end position="304"/>
    </location>
</feature>
<feature type="transmembrane region" description="Helical" evidence="13">
    <location>
        <begin position="188"/>
        <end position="208"/>
    </location>
</feature>
<dbReference type="Proteomes" id="UP000054383">
    <property type="component" value="Unassembled WGS sequence"/>
</dbReference>
<evidence type="ECO:0000313" key="16">
    <source>
        <dbReference type="Proteomes" id="UP000054383"/>
    </source>
</evidence>
<dbReference type="InterPro" id="IPR002403">
    <property type="entry name" value="Cyt_P450_E_grp-IV"/>
</dbReference>
<feature type="transmembrane region" description="Helical" evidence="13">
    <location>
        <begin position="379"/>
        <end position="398"/>
    </location>
</feature>
<dbReference type="GO" id="GO:0005506">
    <property type="term" value="F:iron ion binding"/>
    <property type="evidence" value="ECO:0007669"/>
    <property type="project" value="InterPro"/>
</dbReference>
<protein>
    <recommendedName>
        <fullName evidence="14">Wax synthase domain-containing protein</fullName>
    </recommendedName>
</protein>
<dbReference type="GO" id="GO:0016020">
    <property type="term" value="C:membrane"/>
    <property type="evidence" value="ECO:0007669"/>
    <property type="project" value="UniProtKB-SubCell"/>
</dbReference>
<dbReference type="STRING" id="28573.A0A0U1LVP0"/>
<evidence type="ECO:0000256" key="12">
    <source>
        <dbReference type="PIRSR" id="PIRSR602403-1"/>
    </source>
</evidence>
<comment type="cofactor">
    <cofactor evidence="1 12">
        <name>heme</name>
        <dbReference type="ChEBI" id="CHEBI:30413"/>
    </cofactor>
</comment>
<proteinExistence type="inferred from homology"/>
<dbReference type="CDD" id="cd11040">
    <property type="entry name" value="CYP7_CYP8-like"/>
    <property type="match status" value="1"/>
</dbReference>
<dbReference type="InterPro" id="IPR050529">
    <property type="entry name" value="CYP450_sterol_14alpha_dmase"/>
</dbReference>
<feature type="transmembrane region" description="Helical" evidence="13">
    <location>
        <begin position="32"/>
        <end position="49"/>
    </location>
</feature>
<dbReference type="GO" id="GO:0016705">
    <property type="term" value="F:oxidoreductase activity, acting on paired donors, with incorporation or reduction of molecular oxygen"/>
    <property type="evidence" value="ECO:0007669"/>
    <property type="project" value="InterPro"/>
</dbReference>
<evidence type="ECO:0000256" key="8">
    <source>
        <dbReference type="ARBA" id="ARBA00023002"/>
    </source>
</evidence>
<comment type="similarity">
    <text evidence="3">Belongs to the cytochrome P450 family.</text>
</comment>
<keyword evidence="4 12" id="KW-0349">Heme</keyword>
<evidence type="ECO:0000259" key="14">
    <source>
        <dbReference type="Pfam" id="PF13813"/>
    </source>
</evidence>
<evidence type="ECO:0000313" key="15">
    <source>
        <dbReference type="EMBL" id="CRG87275.1"/>
    </source>
</evidence>
<evidence type="ECO:0000256" key="2">
    <source>
        <dbReference type="ARBA" id="ARBA00004141"/>
    </source>
</evidence>
<dbReference type="Gene3D" id="1.10.630.10">
    <property type="entry name" value="Cytochrome P450"/>
    <property type="match status" value="1"/>
</dbReference>
<feature type="transmembrane region" description="Helical" evidence="13">
    <location>
        <begin position="356"/>
        <end position="373"/>
    </location>
</feature>
<dbReference type="Pfam" id="PF13813">
    <property type="entry name" value="MBOAT_2"/>
    <property type="match status" value="1"/>
</dbReference>
<feature type="transmembrane region" description="Helical" evidence="13">
    <location>
        <begin position="214"/>
        <end position="231"/>
    </location>
</feature>
<dbReference type="InterPro" id="IPR017972">
    <property type="entry name" value="Cyt_P450_CS"/>
</dbReference>
<evidence type="ECO:0000256" key="1">
    <source>
        <dbReference type="ARBA" id="ARBA00001971"/>
    </source>
</evidence>
<evidence type="ECO:0000256" key="7">
    <source>
        <dbReference type="ARBA" id="ARBA00022989"/>
    </source>
</evidence>
<dbReference type="GO" id="GO:0020037">
    <property type="term" value="F:heme binding"/>
    <property type="evidence" value="ECO:0007669"/>
    <property type="project" value="InterPro"/>
</dbReference>
<keyword evidence="7 13" id="KW-1133">Transmembrane helix</keyword>
<evidence type="ECO:0000256" key="10">
    <source>
        <dbReference type="ARBA" id="ARBA00023033"/>
    </source>
</evidence>
<dbReference type="SUPFAM" id="SSF48264">
    <property type="entry name" value="Cytochrome P450"/>
    <property type="match status" value="1"/>
</dbReference>
<dbReference type="OMA" id="YMASPAD"/>
<organism evidence="15 16">
    <name type="scientific">Talaromyces islandicus</name>
    <name type="common">Penicillium islandicum</name>
    <dbReference type="NCBI Taxonomy" id="28573"/>
    <lineage>
        <taxon>Eukaryota</taxon>
        <taxon>Fungi</taxon>
        <taxon>Dikarya</taxon>
        <taxon>Ascomycota</taxon>
        <taxon>Pezizomycotina</taxon>
        <taxon>Eurotiomycetes</taxon>
        <taxon>Eurotiomycetidae</taxon>
        <taxon>Eurotiales</taxon>
        <taxon>Trichocomaceae</taxon>
        <taxon>Talaromyces</taxon>
        <taxon>Talaromyces sect. Islandici</taxon>
    </lineage>
</organism>
<evidence type="ECO:0000256" key="13">
    <source>
        <dbReference type="SAM" id="Phobius"/>
    </source>
</evidence>
<evidence type="ECO:0000256" key="9">
    <source>
        <dbReference type="ARBA" id="ARBA00023004"/>
    </source>
</evidence>
<reference evidence="15 16" key="1">
    <citation type="submission" date="2015-04" db="EMBL/GenBank/DDBJ databases">
        <authorList>
            <person name="Syromyatnikov M.Y."/>
            <person name="Popov V.N."/>
        </authorList>
    </citation>
    <scope>NUCLEOTIDE SEQUENCE [LARGE SCALE GENOMIC DNA]</scope>
    <source>
        <strain evidence="15">WF-38-12</strain>
    </source>
</reference>
<dbReference type="GO" id="GO:0008395">
    <property type="term" value="F:steroid hydroxylase activity"/>
    <property type="evidence" value="ECO:0007669"/>
    <property type="project" value="TreeGrafter"/>
</dbReference>
<keyword evidence="8" id="KW-0560">Oxidoreductase</keyword>
<dbReference type="Pfam" id="PF00067">
    <property type="entry name" value="p450"/>
    <property type="match status" value="1"/>
</dbReference>
<keyword evidence="5 13" id="KW-0812">Transmembrane</keyword>
<dbReference type="EMBL" id="CVMT01000003">
    <property type="protein sequence ID" value="CRG87275.1"/>
    <property type="molecule type" value="Genomic_DNA"/>
</dbReference>
<feature type="transmembrane region" description="Helical" evidence="13">
    <location>
        <begin position="679"/>
        <end position="707"/>
    </location>
</feature>
<keyword evidence="6 12" id="KW-0479">Metal-binding</keyword>
<gene>
    <name evidence="15" type="ORF">PISL3812_04292</name>
</gene>
<feature type="transmembrane region" description="Helical" evidence="13">
    <location>
        <begin position="299"/>
        <end position="320"/>
    </location>
</feature>
<feature type="transmembrane region" description="Helical" evidence="13">
    <location>
        <begin position="7"/>
        <end position="26"/>
    </location>
</feature>
<dbReference type="PRINTS" id="PR00465">
    <property type="entry name" value="EP450IV"/>
</dbReference>
<dbReference type="AlphaFoldDB" id="A0A0U1LVP0"/>
<dbReference type="PANTHER" id="PTHR24304">
    <property type="entry name" value="CYTOCHROME P450 FAMILY 7"/>
    <property type="match status" value="1"/>
</dbReference>
<evidence type="ECO:0000256" key="11">
    <source>
        <dbReference type="ARBA" id="ARBA00023136"/>
    </source>
</evidence>
<feature type="binding site" description="axial binding residue" evidence="12">
    <location>
        <position position="826"/>
    </location>
    <ligand>
        <name>heme</name>
        <dbReference type="ChEBI" id="CHEBI:30413"/>
    </ligand>
    <ligandPart>
        <name>Fe</name>
        <dbReference type="ChEBI" id="CHEBI:18248"/>
    </ligandPart>
</feature>
<accession>A0A0U1LVP0</accession>
<evidence type="ECO:0000256" key="4">
    <source>
        <dbReference type="ARBA" id="ARBA00022617"/>
    </source>
</evidence>
<keyword evidence="10" id="KW-0503">Monooxygenase</keyword>
<dbReference type="OrthoDB" id="4215864at2759"/>
<evidence type="ECO:0000256" key="3">
    <source>
        <dbReference type="ARBA" id="ARBA00010617"/>
    </source>
</evidence>
<keyword evidence="16" id="KW-1185">Reference proteome</keyword>
<dbReference type="InterPro" id="IPR032805">
    <property type="entry name" value="Wax_synthase_dom"/>
</dbReference>
<evidence type="ECO:0000256" key="6">
    <source>
        <dbReference type="ARBA" id="ARBA00022723"/>
    </source>
</evidence>
<dbReference type="PROSITE" id="PS00086">
    <property type="entry name" value="CYTOCHROME_P450"/>
    <property type="match status" value="1"/>
</dbReference>
<evidence type="ECO:0000256" key="5">
    <source>
        <dbReference type="ARBA" id="ARBA00022692"/>
    </source>
</evidence>
<dbReference type="InterPro" id="IPR036396">
    <property type="entry name" value="Cyt_P450_sf"/>
</dbReference>
<sequence length="889" mass="100762">MEGERRPFPLATFVAFELFLSIPLALPLGQPARLGFFLALGLLYFNIITSTTGTPSGDWSLGLAITPQLLKAFDMFVLHRAEAVFRRNDALNADPATFGFWKKLGWASELIHTPRGVDWNWEIPYVCYGDTESRSSYLRSRLPRIVLYYMALDFLGNYIPNSTSQSIPISQPFSSAAIIPTWSYAVSIYLHLWLVHTIPATILVALGIGKSSSYPYVMGPIGAMASIRCFWGRTFHQAVRRQITSVGDFVCRGLLGSRQGEFVSAYGKLAIGFAIGGLTHAVGGYMASPADSWVDKTEALWFFFYQFCGVVLEDVVIGLWRSIRGGTDWRNNHMDGGKMNYGKDFKWWRLDNVEMILGYIVVLMILNTISLLFDSSVSLYLGGLLCAFVPALLWRFIYFRVQHWRYPEEPQEYPHWIPVLGHAISFFKDSHGTLTAGREYFKNTRQPFALTIAGQKMYVLTSPQDVTDAYKNTVALTFDGFVRDIMVDFEASPSAVKQMWLLPQSGGAGYQSTSVENPSKKCLAQLTRDFHHQQLLPGPHMADIGDKFLKYINNSLRWENISGGYVSKEVDGQTKEINLKAWCGDVLLEAATRAFFGDTLLQIRPNLFRHFFAFDDNSWMLVYKYPRALAKEMYAAKDATAEALIQYFTLPRDKRPGEAWFVRTLEAEQRSLGISTEDIALLMLMVYWVVNSNTYKMCFWIFSYILYYPKFLHAIREETRAACEGRDDVDMAHLLERSPYLNAVFDEVMRLTNSSSSIRRVDAEVRIGGLKLRKGTNVLIPYRQLHFNENAFGDDVRMFNPDRFLNNKSLSRNPSYRPFGGGSTYCPGRFIARQEVVAFVALVLYRYDITLAGSDSGFPALEEMKPCLGVMGPVDGTDLPIKLSLRKKD</sequence>
<keyword evidence="11 13" id="KW-0472">Membrane</keyword>
<dbReference type="PANTHER" id="PTHR24304:SF2">
    <property type="entry name" value="24-HYDROXYCHOLESTEROL 7-ALPHA-HYDROXYLASE"/>
    <property type="match status" value="1"/>
</dbReference>